<organism evidence="1 2">
    <name type="scientific">Ancylostoma ceylanicum</name>
    <dbReference type="NCBI Taxonomy" id="53326"/>
    <lineage>
        <taxon>Eukaryota</taxon>
        <taxon>Metazoa</taxon>
        <taxon>Ecdysozoa</taxon>
        <taxon>Nematoda</taxon>
        <taxon>Chromadorea</taxon>
        <taxon>Rhabditida</taxon>
        <taxon>Rhabditina</taxon>
        <taxon>Rhabditomorpha</taxon>
        <taxon>Strongyloidea</taxon>
        <taxon>Ancylostomatidae</taxon>
        <taxon>Ancylostomatinae</taxon>
        <taxon>Ancylostoma</taxon>
    </lineage>
</organism>
<comment type="caution">
    <text evidence="1">The sequence shown here is derived from an EMBL/GenBank/DDBJ whole genome shotgun (WGS) entry which is preliminary data.</text>
</comment>
<accession>A0A016U6X2</accession>
<name>A0A016U6X2_9BILA</name>
<keyword evidence="2" id="KW-1185">Reference proteome</keyword>
<sequence length="140" mass="15603">MYSTGSRCRWKDHGIIRGHFESISNMLDSAQPLSLPPVRECTSTDSFLNVLYLWTRSSAFPPHSKSGAFLTPLRPPPSSSITSPFVLLTFVPRWAQLYSAVEIRNVSRGQLEDPPSANCGLTLDHIRGFHGETGKFPWAN</sequence>
<dbReference type="AlphaFoldDB" id="A0A016U6X2"/>
<dbReference type="EMBL" id="JARK01001391">
    <property type="protein sequence ID" value="EYC10567.1"/>
    <property type="molecule type" value="Genomic_DNA"/>
</dbReference>
<evidence type="ECO:0000313" key="2">
    <source>
        <dbReference type="Proteomes" id="UP000024635"/>
    </source>
</evidence>
<dbReference type="Proteomes" id="UP000024635">
    <property type="component" value="Unassembled WGS sequence"/>
</dbReference>
<proteinExistence type="predicted"/>
<gene>
    <name evidence="1" type="primary">Acey_s0055.g2630</name>
    <name evidence="1" type="ORF">Y032_0055g2630</name>
</gene>
<protein>
    <submittedName>
        <fullName evidence="1">Uncharacterized protein</fullName>
    </submittedName>
</protein>
<evidence type="ECO:0000313" key="1">
    <source>
        <dbReference type="EMBL" id="EYC10567.1"/>
    </source>
</evidence>
<reference evidence="2" key="1">
    <citation type="journal article" date="2015" name="Nat. Genet.">
        <title>The genome and transcriptome of the zoonotic hookworm Ancylostoma ceylanicum identify infection-specific gene families.</title>
        <authorList>
            <person name="Schwarz E.M."/>
            <person name="Hu Y."/>
            <person name="Antoshechkin I."/>
            <person name="Miller M.M."/>
            <person name="Sternberg P.W."/>
            <person name="Aroian R.V."/>
        </authorList>
    </citation>
    <scope>NUCLEOTIDE SEQUENCE</scope>
    <source>
        <strain evidence="2">HY135</strain>
    </source>
</reference>